<feature type="compositionally biased region" description="Basic and acidic residues" evidence="1">
    <location>
        <begin position="96"/>
        <end position="148"/>
    </location>
</feature>
<proteinExistence type="predicted"/>
<dbReference type="CDD" id="cd17470">
    <property type="entry name" value="T3SS_Flik_C"/>
    <property type="match status" value="1"/>
</dbReference>
<dbReference type="Gene3D" id="3.30.750.140">
    <property type="match status" value="1"/>
</dbReference>
<dbReference type="Pfam" id="PF02120">
    <property type="entry name" value="Flg_hook"/>
    <property type="match status" value="1"/>
</dbReference>
<feature type="compositionally biased region" description="Low complexity" evidence="1">
    <location>
        <begin position="343"/>
        <end position="360"/>
    </location>
</feature>
<protein>
    <submittedName>
        <fullName evidence="3">Flagellar hook-length control protein</fullName>
    </submittedName>
</protein>
<evidence type="ECO:0000313" key="4">
    <source>
        <dbReference type="Proteomes" id="UP000289546"/>
    </source>
</evidence>
<feature type="region of interest" description="Disordered" evidence="1">
    <location>
        <begin position="211"/>
        <end position="239"/>
    </location>
</feature>
<comment type="caution">
    <text evidence="3">The sequence shown here is derived from an EMBL/GenBank/DDBJ whole genome shotgun (WGS) entry which is preliminary data.</text>
</comment>
<accession>A0A4Q0SFY4</accession>
<keyword evidence="3" id="KW-0282">Flagellum</keyword>
<keyword evidence="3" id="KW-0966">Cell projection</keyword>
<reference evidence="3 4" key="1">
    <citation type="submission" date="2015-04" db="EMBL/GenBank/DDBJ databases">
        <title>Comparative genomics of rhizobia nodulating Arachis hypogaea in China.</title>
        <authorList>
            <person name="Li Y."/>
        </authorList>
    </citation>
    <scope>NUCLEOTIDE SEQUENCE [LARGE SCALE GENOMIC DNA]</scope>
    <source>
        <strain evidence="3 4">CCBAU 51757</strain>
    </source>
</reference>
<sequence length="542" mass="53956">MVGRTSDVAASVQVPSAQQKPARSQSAKEASANDSFGSLVDSNTQAIGTNAASQAQDSAPRRSDSSSADKGPRDPSSTDQPSQSKASDNTEVSAPARDDKASDTTTDPAKDAGKVQDKIKDKIKDKSETSDAKSADTSEKTKGDKTEATDGLAGAVDAAPTDAAQAAVPDPNAIVVAAPSVPTDTNAAANQAATSSPLTIAAAGLAASASTAAQIAGTKTDTATSGDKNAKTASAKVDADTSATLADAATGATAEITADAKPNGGLIPVNPGTPKTSFQAVAAAQGQSDVSNIGQDTGKANAAPTQAPGTPTANAAAHPQGPKPQADDAATETKPGAADRSPDAIPAAPAAQAHANAQAAFNTTDTSAQTASAVQAPLTQTTSTASASTATLTATAASATAVPINGVPVEIAAAIRSGKSRFDISLDPAELGRIDVRINVDRAGNVTSHLTVEKPETLQLLRQDAPQLQRALDDAGLKTGSNGLSFSLRDQNSSGHNSGQNNDNGGNARRLIISEDDTVAAAPVGRSYGRTYGPSSGIDIRV</sequence>
<dbReference type="RefSeq" id="WP_128916345.1">
    <property type="nucleotide sequence ID" value="NZ_LBJC01000028.1"/>
</dbReference>
<feature type="compositionally biased region" description="Polar residues" evidence="1">
    <location>
        <begin position="13"/>
        <end position="56"/>
    </location>
</feature>
<feature type="region of interest" description="Disordered" evidence="1">
    <location>
        <begin position="1"/>
        <end position="166"/>
    </location>
</feature>
<feature type="compositionally biased region" description="Low complexity" evidence="1">
    <location>
        <begin position="490"/>
        <end position="507"/>
    </location>
</feature>
<feature type="compositionally biased region" description="Low complexity" evidence="1">
    <location>
        <begin position="153"/>
        <end position="166"/>
    </location>
</feature>
<name>A0A4Q0SFY4_9BRAD</name>
<dbReference type="Proteomes" id="UP000289546">
    <property type="component" value="Unassembled WGS sequence"/>
</dbReference>
<feature type="compositionally biased region" description="Polar residues" evidence="1">
    <location>
        <begin position="75"/>
        <end position="92"/>
    </location>
</feature>
<evidence type="ECO:0000313" key="3">
    <source>
        <dbReference type="EMBL" id="RXH38072.1"/>
    </source>
</evidence>
<dbReference type="EMBL" id="LBJQ01000006">
    <property type="protein sequence ID" value="RXH38072.1"/>
    <property type="molecule type" value="Genomic_DNA"/>
</dbReference>
<evidence type="ECO:0000256" key="1">
    <source>
        <dbReference type="SAM" id="MobiDB-lite"/>
    </source>
</evidence>
<keyword evidence="4" id="KW-1185">Reference proteome</keyword>
<feature type="region of interest" description="Disordered" evidence="1">
    <location>
        <begin position="279"/>
        <end position="364"/>
    </location>
</feature>
<dbReference type="InterPro" id="IPR038610">
    <property type="entry name" value="FliK-like_C_sf"/>
</dbReference>
<feature type="domain" description="Flagellar hook-length control protein-like C-terminal" evidence="2">
    <location>
        <begin position="412"/>
        <end position="492"/>
    </location>
</feature>
<evidence type="ECO:0000259" key="2">
    <source>
        <dbReference type="Pfam" id="PF02120"/>
    </source>
</evidence>
<feature type="compositionally biased region" description="Low complexity" evidence="1">
    <location>
        <begin position="300"/>
        <end position="317"/>
    </location>
</feature>
<feature type="compositionally biased region" description="Polar residues" evidence="1">
    <location>
        <begin position="279"/>
        <end position="295"/>
    </location>
</feature>
<dbReference type="OrthoDB" id="7203912at2"/>
<dbReference type="InterPro" id="IPR021136">
    <property type="entry name" value="Flagellar_hook_control-like_C"/>
</dbReference>
<keyword evidence="3" id="KW-0969">Cilium</keyword>
<feature type="region of interest" description="Disordered" evidence="1">
    <location>
        <begin position="482"/>
        <end position="508"/>
    </location>
</feature>
<dbReference type="AlphaFoldDB" id="A0A4Q0SFY4"/>
<gene>
    <name evidence="3" type="ORF">XH99_02130</name>
</gene>
<organism evidence="3 4">
    <name type="scientific">Bradyrhizobium nanningense</name>
    <dbReference type="NCBI Taxonomy" id="1325118"/>
    <lineage>
        <taxon>Bacteria</taxon>
        <taxon>Pseudomonadati</taxon>
        <taxon>Pseudomonadota</taxon>
        <taxon>Alphaproteobacteria</taxon>
        <taxon>Hyphomicrobiales</taxon>
        <taxon>Nitrobacteraceae</taxon>
        <taxon>Bradyrhizobium</taxon>
    </lineage>
</organism>